<evidence type="ECO:0000313" key="2">
    <source>
        <dbReference type="EMBL" id="KAK6952448.1"/>
    </source>
</evidence>
<proteinExistence type="predicted"/>
<feature type="compositionally biased region" description="Basic and acidic residues" evidence="1">
    <location>
        <begin position="54"/>
        <end position="76"/>
    </location>
</feature>
<dbReference type="EMBL" id="JBANMG010000006">
    <property type="protein sequence ID" value="KAK6952448.1"/>
    <property type="molecule type" value="Genomic_DNA"/>
</dbReference>
<feature type="region of interest" description="Disordered" evidence="1">
    <location>
        <begin position="17"/>
        <end position="187"/>
    </location>
</feature>
<feature type="compositionally biased region" description="Acidic residues" evidence="1">
    <location>
        <begin position="19"/>
        <end position="31"/>
    </location>
</feature>
<feature type="compositionally biased region" description="Polar residues" evidence="1">
    <location>
        <begin position="94"/>
        <end position="124"/>
    </location>
</feature>
<feature type="compositionally biased region" description="Low complexity" evidence="1">
    <location>
        <begin position="156"/>
        <end position="175"/>
    </location>
</feature>
<dbReference type="AlphaFoldDB" id="A0AAX6MID1"/>
<evidence type="ECO:0000256" key="1">
    <source>
        <dbReference type="SAM" id="MobiDB-lite"/>
    </source>
</evidence>
<dbReference type="Proteomes" id="UP001369815">
    <property type="component" value="Unassembled WGS sequence"/>
</dbReference>
<reference evidence="2 3" key="1">
    <citation type="journal article" date="2024" name="Front Chem Biol">
        <title>Unveiling the potential of Daldinia eschscholtzii MFLUCC 19-0629 through bioactivity and bioinformatics studies for enhanced sustainable agriculture production.</title>
        <authorList>
            <person name="Brooks S."/>
            <person name="Weaver J.A."/>
            <person name="Klomchit A."/>
            <person name="Alharthi S.A."/>
            <person name="Onlamun T."/>
            <person name="Nurani R."/>
            <person name="Vong T.K."/>
            <person name="Alberti F."/>
            <person name="Greco C."/>
        </authorList>
    </citation>
    <scope>NUCLEOTIDE SEQUENCE [LARGE SCALE GENOMIC DNA]</scope>
    <source>
        <strain evidence="2">MFLUCC 19-0629</strain>
    </source>
</reference>
<keyword evidence="3" id="KW-1185">Reference proteome</keyword>
<protein>
    <submittedName>
        <fullName evidence="2">Uncharacterized protein</fullName>
    </submittedName>
</protein>
<feature type="compositionally biased region" description="Low complexity" evidence="1">
    <location>
        <begin position="125"/>
        <end position="141"/>
    </location>
</feature>
<gene>
    <name evidence="2" type="ORF">Daesc_006985</name>
</gene>
<sequence length="187" mass="21083">MSCEDLVSYDKSYYIDATSDVDSDQSDDADPDSFFIPIRTFYPGPQAGSLSFITKEKTKEERKAREPERSRREQMRQEAAQQPSVRRDEKRNSTSKSVTAKTTQGQQLPEAQMTHSTSDLDSQVSEWSASRRSGSSLRAQAQESHPMSQVDSQVYRSSTRGTDRSSSSRLTASLAVRKISQKIKRTK</sequence>
<organism evidence="2 3">
    <name type="scientific">Daldinia eschscholtzii</name>
    <dbReference type="NCBI Taxonomy" id="292717"/>
    <lineage>
        <taxon>Eukaryota</taxon>
        <taxon>Fungi</taxon>
        <taxon>Dikarya</taxon>
        <taxon>Ascomycota</taxon>
        <taxon>Pezizomycotina</taxon>
        <taxon>Sordariomycetes</taxon>
        <taxon>Xylariomycetidae</taxon>
        <taxon>Xylariales</taxon>
        <taxon>Hypoxylaceae</taxon>
        <taxon>Daldinia</taxon>
    </lineage>
</organism>
<feature type="compositionally biased region" description="Polar residues" evidence="1">
    <location>
        <begin position="142"/>
        <end position="155"/>
    </location>
</feature>
<evidence type="ECO:0000313" key="3">
    <source>
        <dbReference type="Proteomes" id="UP001369815"/>
    </source>
</evidence>
<name>A0AAX6MID1_9PEZI</name>
<comment type="caution">
    <text evidence="2">The sequence shown here is derived from an EMBL/GenBank/DDBJ whole genome shotgun (WGS) entry which is preliminary data.</text>
</comment>
<accession>A0AAX6MID1</accession>